<evidence type="ECO:0000256" key="13">
    <source>
        <dbReference type="SAM" id="SignalP"/>
    </source>
</evidence>
<sequence length="640" mass="69179">MTKFTYGVALSALLTPAIAPAQAGPPQTPGETLIVTGTRAADPLQLDQQGGSVTVIDSQALVQRQAREIADILRDVPGLSVSGIAGQTQVRIRGTEANHTLVLIDGIEVSDPFFGEFDFGSLAIDQAARIEVLRGQQSALYGSDAIGGVIHYITLPGSEAPGLRLRAEGGSFGTFNAAARYGGVAGNLDYAISATHLGTDGTVGTRGGTRSLDKTSNTLSFNTLWTPAPNARVRIVGRYSATDSEFNNQDFTPGSPTFGFAIDSPGTYTEAEGLYALVSGEIDLLDDRWTHSLTAQIADIDRDGFSNNVRNSGNEGQRLKGSYTSSLRLGTDAVRHTLTFAGDWERERFRNTTPGGFAFNGRRQIRNLGLVAEYGLILDNRLSFDAALRWDDNSRFDDTTTYRVQASYSFDFGLRARAAAGSGVKNPGFFELFGFVDGRFIGNAALKPERSEGWEIGLEQTLAEGAITIGTTYFESTLEDEIFTDFPPPTFVATPANRTTESRQHGVETFLRAQLGPQWRIDASYTRLTSRENGTREVRRPRDTANVAIAWQAPEERGGLTLVVRHSGSQTDSAFLDPSFVPTTVRLDSFTLVSLAGSLRLTEGVELTARVENLLDQSYEQVFSFTNPGIGAFAGVRAHF</sequence>
<evidence type="ECO:0000256" key="4">
    <source>
        <dbReference type="ARBA" id="ARBA00022692"/>
    </source>
</evidence>
<comment type="similarity">
    <text evidence="10 12">Belongs to the TonB-dependent receptor family.</text>
</comment>
<dbReference type="PANTHER" id="PTHR30069">
    <property type="entry name" value="TONB-DEPENDENT OUTER MEMBRANE RECEPTOR"/>
    <property type="match status" value="1"/>
</dbReference>
<evidence type="ECO:0000256" key="11">
    <source>
        <dbReference type="PROSITE-ProRule" id="PRU10143"/>
    </source>
</evidence>
<evidence type="ECO:0000256" key="1">
    <source>
        <dbReference type="ARBA" id="ARBA00004571"/>
    </source>
</evidence>
<dbReference type="Proteomes" id="UP000256310">
    <property type="component" value="Unassembled WGS sequence"/>
</dbReference>
<reference evidence="16 17" key="1">
    <citation type="submission" date="2018-07" db="EMBL/GenBank/DDBJ databases">
        <title>Genomic Encyclopedia of Type Strains, Phase IV (KMG-IV): sequencing the most valuable type-strain genomes for metagenomic binning, comparative biology and taxonomic classification.</title>
        <authorList>
            <person name="Goeker M."/>
        </authorList>
    </citation>
    <scope>NUCLEOTIDE SEQUENCE [LARGE SCALE GENOMIC DNA]</scope>
    <source>
        <strain evidence="16 17">DSM 26725</strain>
    </source>
</reference>
<feature type="short sequence motif" description="TonB box" evidence="11">
    <location>
        <begin position="32"/>
        <end position="38"/>
    </location>
</feature>
<dbReference type="Pfam" id="PF00593">
    <property type="entry name" value="TonB_dep_Rec_b-barrel"/>
    <property type="match status" value="1"/>
</dbReference>
<keyword evidence="7 11" id="KW-0798">TonB box</keyword>
<evidence type="ECO:0000256" key="2">
    <source>
        <dbReference type="ARBA" id="ARBA00022448"/>
    </source>
</evidence>
<dbReference type="SUPFAM" id="SSF56935">
    <property type="entry name" value="Porins"/>
    <property type="match status" value="1"/>
</dbReference>
<dbReference type="EMBL" id="QRDP01000004">
    <property type="protein sequence ID" value="RED16982.1"/>
    <property type="molecule type" value="Genomic_DNA"/>
</dbReference>
<keyword evidence="2 10" id="KW-0813">Transport</keyword>
<evidence type="ECO:0000256" key="10">
    <source>
        <dbReference type="PROSITE-ProRule" id="PRU01360"/>
    </source>
</evidence>
<name>A0A3D9FHE0_9SPHN</name>
<evidence type="ECO:0000313" key="17">
    <source>
        <dbReference type="Proteomes" id="UP000256310"/>
    </source>
</evidence>
<organism evidence="16 17">
    <name type="scientific">Parasphingopyxis lamellibrachiae</name>
    <dbReference type="NCBI Taxonomy" id="680125"/>
    <lineage>
        <taxon>Bacteria</taxon>
        <taxon>Pseudomonadati</taxon>
        <taxon>Pseudomonadota</taxon>
        <taxon>Alphaproteobacteria</taxon>
        <taxon>Sphingomonadales</taxon>
        <taxon>Sphingomonadaceae</taxon>
        <taxon>Parasphingopyxis</taxon>
    </lineage>
</organism>
<comment type="caution">
    <text evidence="16">The sequence shown here is derived from an EMBL/GenBank/DDBJ whole genome shotgun (WGS) entry which is preliminary data.</text>
</comment>
<dbReference type="PROSITE" id="PS00430">
    <property type="entry name" value="TONB_DEPENDENT_REC_1"/>
    <property type="match status" value="1"/>
</dbReference>
<keyword evidence="9 10" id="KW-0998">Cell outer membrane</keyword>
<dbReference type="InterPro" id="IPR010916">
    <property type="entry name" value="TonB_box_CS"/>
</dbReference>
<proteinExistence type="inferred from homology"/>
<dbReference type="GO" id="GO:0015889">
    <property type="term" value="P:cobalamin transport"/>
    <property type="evidence" value="ECO:0007669"/>
    <property type="project" value="TreeGrafter"/>
</dbReference>
<evidence type="ECO:0000256" key="5">
    <source>
        <dbReference type="ARBA" id="ARBA00022729"/>
    </source>
</evidence>
<keyword evidence="5 13" id="KW-0732">Signal</keyword>
<evidence type="ECO:0000256" key="8">
    <source>
        <dbReference type="ARBA" id="ARBA00023136"/>
    </source>
</evidence>
<dbReference type="InterPro" id="IPR039426">
    <property type="entry name" value="TonB-dep_rcpt-like"/>
</dbReference>
<dbReference type="Gene3D" id="2.40.170.20">
    <property type="entry name" value="TonB-dependent receptor, beta-barrel domain"/>
    <property type="match status" value="1"/>
</dbReference>
<protein>
    <submittedName>
        <fullName evidence="16">Vitamin B12 transporter</fullName>
    </submittedName>
</protein>
<evidence type="ECO:0000256" key="9">
    <source>
        <dbReference type="ARBA" id="ARBA00023237"/>
    </source>
</evidence>
<dbReference type="AlphaFoldDB" id="A0A3D9FHE0"/>
<dbReference type="Pfam" id="PF07715">
    <property type="entry name" value="Plug"/>
    <property type="match status" value="1"/>
</dbReference>
<dbReference type="OrthoDB" id="9796221at2"/>
<evidence type="ECO:0000259" key="14">
    <source>
        <dbReference type="Pfam" id="PF00593"/>
    </source>
</evidence>
<keyword evidence="8 10" id="KW-0472">Membrane</keyword>
<dbReference type="PROSITE" id="PS52016">
    <property type="entry name" value="TONB_DEPENDENT_REC_3"/>
    <property type="match status" value="1"/>
</dbReference>
<comment type="subcellular location">
    <subcellularLocation>
        <location evidence="1 10">Cell outer membrane</location>
        <topology evidence="1 10">Multi-pass membrane protein</topology>
    </subcellularLocation>
</comment>
<dbReference type="InterPro" id="IPR012910">
    <property type="entry name" value="Plug_dom"/>
</dbReference>
<dbReference type="Gene3D" id="2.170.130.10">
    <property type="entry name" value="TonB-dependent receptor, plug domain"/>
    <property type="match status" value="1"/>
</dbReference>
<evidence type="ECO:0000256" key="3">
    <source>
        <dbReference type="ARBA" id="ARBA00022452"/>
    </source>
</evidence>
<dbReference type="PANTHER" id="PTHR30069:SF53">
    <property type="entry name" value="COLICIN I RECEPTOR-RELATED"/>
    <property type="match status" value="1"/>
</dbReference>
<dbReference type="InterPro" id="IPR037066">
    <property type="entry name" value="Plug_dom_sf"/>
</dbReference>
<feature type="domain" description="TonB-dependent receptor plug" evidence="15">
    <location>
        <begin position="48"/>
        <end position="149"/>
    </location>
</feature>
<evidence type="ECO:0000256" key="6">
    <source>
        <dbReference type="ARBA" id="ARBA00023065"/>
    </source>
</evidence>
<evidence type="ECO:0000259" key="15">
    <source>
        <dbReference type="Pfam" id="PF07715"/>
    </source>
</evidence>
<dbReference type="RefSeq" id="WP_116236320.1">
    <property type="nucleotide sequence ID" value="NZ_QRDP01000004.1"/>
</dbReference>
<dbReference type="InterPro" id="IPR036942">
    <property type="entry name" value="Beta-barrel_TonB_sf"/>
</dbReference>
<accession>A0A3D9FHE0</accession>
<keyword evidence="4 10" id="KW-0812">Transmembrane</keyword>
<dbReference type="CDD" id="cd01347">
    <property type="entry name" value="ligand_gated_channel"/>
    <property type="match status" value="1"/>
</dbReference>
<evidence type="ECO:0000313" key="16">
    <source>
        <dbReference type="EMBL" id="RED16982.1"/>
    </source>
</evidence>
<dbReference type="GO" id="GO:0006811">
    <property type="term" value="P:monoatomic ion transport"/>
    <property type="evidence" value="ECO:0007669"/>
    <property type="project" value="UniProtKB-KW"/>
</dbReference>
<feature type="signal peptide" evidence="13">
    <location>
        <begin position="1"/>
        <end position="23"/>
    </location>
</feature>
<gene>
    <name evidence="16" type="ORF">DFR46_2016</name>
</gene>
<keyword evidence="6" id="KW-0406">Ion transport</keyword>
<keyword evidence="3 10" id="KW-1134">Transmembrane beta strand</keyword>
<evidence type="ECO:0000256" key="7">
    <source>
        <dbReference type="ARBA" id="ARBA00023077"/>
    </source>
</evidence>
<dbReference type="InterPro" id="IPR000531">
    <property type="entry name" value="Beta-barrel_TonB"/>
</dbReference>
<feature type="chain" id="PRO_5017560384" evidence="13">
    <location>
        <begin position="24"/>
        <end position="640"/>
    </location>
</feature>
<keyword evidence="17" id="KW-1185">Reference proteome</keyword>
<feature type="domain" description="TonB-dependent receptor-like beta-barrel" evidence="14">
    <location>
        <begin position="173"/>
        <end position="614"/>
    </location>
</feature>
<evidence type="ECO:0000256" key="12">
    <source>
        <dbReference type="RuleBase" id="RU003357"/>
    </source>
</evidence>
<dbReference type="GO" id="GO:0009279">
    <property type="term" value="C:cell outer membrane"/>
    <property type="evidence" value="ECO:0007669"/>
    <property type="project" value="UniProtKB-SubCell"/>
</dbReference>